<evidence type="ECO:0000256" key="1">
    <source>
        <dbReference type="SAM" id="MobiDB-lite"/>
    </source>
</evidence>
<proteinExistence type="predicted"/>
<dbReference type="OMA" id="PRINNTY"/>
<dbReference type="EMBL" id="GL871082">
    <property type="protein sequence ID" value="EGC34822.1"/>
    <property type="molecule type" value="Genomic_DNA"/>
</dbReference>
<name>F0ZMN5_DICPU</name>
<reference evidence="3" key="1">
    <citation type="journal article" date="2011" name="Genome Biol.">
        <title>Comparative genomics of the social amoebae Dictyostelium discoideum and Dictyostelium purpureum.</title>
        <authorList>
            <consortium name="US DOE Joint Genome Institute (JGI-PGF)"/>
            <person name="Sucgang R."/>
            <person name="Kuo A."/>
            <person name="Tian X."/>
            <person name="Salerno W."/>
            <person name="Parikh A."/>
            <person name="Feasley C.L."/>
            <person name="Dalin E."/>
            <person name="Tu H."/>
            <person name="Huang E."/>
            <person name="Barry K."/>
            <person name="Lindquist E."/>
            <person name="Shapiro H."/>
            <person name="Bruce D."/>
            <person name="Schmutz J."/>
            <person name="Salamov A."/>
            <person name="Fey P."/>
            <person name="Gaudet P."/>
            <person name="Anjard C."/>
            <person name="Babu M.M."/>
            <person name="Basu S."/>
            <person name="Bushmanova Y."/>
            <person name="van der Wel H."/>
            <person name="Katoh-Kurasawa M."/>
            <person name="Dinh C."/>
            <person name="Coutinho P.M."/>
            <person name="Saito T."/>
            <person name="Elias M."/>
            <person name="Schaap P."/>
            <person name="Kay R.R."/>
            <person name="Henrissat B."/>
            <person name="Eichinger L."/>
            <person name="Rivero F."/>
            <person name="Putnam N.H."/>
            <person name="West C.M."/>
            <person name="Loomis W.F."/>
            <person name="Chisholm R.L."/>
            <person name="Shaulsky G."/>
            <person name="Strassmann J.E."/>
            <person name="Queller D.C."/>
            <person name="Kuspa A."/>
            <person name="Grigoriev I.V."/>
        </authorList>
    </citation>
    <scope>NUCLEOTIDE SEQUENCE [LARGE SCALE GENOMIC DNA]</scope>
    <source>
        <strain evidence="3">QSDP1</strain>
    </source>
</reference>
<dbReference type="KEGG" id="dpp:DICPUDRAFT_94707"/>
<dbReference type="GeneID" id="10499119"/>
<keyword evidence="3" id="KW-1185">Reference proteome</keyword>
<evidence type="ECO:0000313" key="3">
    <source>
        <dbReference type="Proteomes" id="UP000001064"/>
    </source>
</evidence>
<dbReference type="Proteomes" id="UP000001064">
    <property type="component" value="Unassembled WGS sequence"/>
</dbReference>
<sequence length="201" mass="24116">MYMQPRINNTYIVYPSSPPSSECYFNISNSPPKNIYLGGHSPPKSHFIVNHNINNNSNNINNNSNNLNNEGGNLSSPQYLSPYNNIQLERFNLNETVNKKRNRLSWKDIKKEFNLKHEIEKEEKKLKKFEKKVKEEMKKDKIKQKKKESKEKKELSRELLKKLEIKFKLYYSNEEWIKFENKYKNQLIDEQLLENIIELIF</sequence>
<dbReference type="AlphaFoldDB" id="F0ZMN5"/>
<gene>
    <name evidence="2" type="ORF">DICPUDRAFT_94707</name>
</gene>
<organism evidence="2 3">
    <name type="scientific">Dictyostelium purpureum</name>
    <name type="common">Slime mold</name>
    <dbReference type="NCBI Taxonomy" id="5786"/>
    <lineage>
        <taxon>Eukaryota</taxon>
        <taxon>Amoebozoa</taxon>
        <taxon>Evosea</taxon>
        <taxon>Eumycetozoa</taxon>
        <taxon>Dictyostelia</taxon>
        <taxon>Dictyosteliales</taxon>
        <taxon>Dictyosteliaceae</taxon>
        <taxon>Dictyostelium</taxon>
    </lineage>
</organism>
<protein>
    <submittedName>
        <fullName evidence="2">Uncharacterized protein</fullName>
    </submittedName>
</protein>
<dbReference type="eggNOG" id="ENOG502RI37">
    <property type="taxonomic scope" value="Eukaryota"/>
</dbReference>
<feature type="region of interest" description="Disordered" evidence="1">
    <location>
        <begin position="136"/>
        <end position="155"/>
    </location>
</feature>
<accession>F0ZMN5</accession>
<dbReference type="FunCoup" id="F0ZMN5">
    <property type="interactions" value="937"/>
</dbReference>
<dbReference type="InParanoid" id="F0ZMN5"/>
<dbReference type="RefSeq" id="XP_003288679.1">
    <property type="nucleotide sequence ID" value="XM_003288631.1"/>
</dbReference>
<dbReference type="VEuPathDB" id="AmoebaDB:DICPUDRAFT_94707"/>
<evidence type="ECO:0000313" key="2">
    <source>
        <dbReference type="EMBL" id="EGC34822.1"/>
    </source>
</evidence>